<keyword evidence="6 8" id="KW-0560">Oxidoreductase</keyword>
<accession>A0A511W217</accession>
<dbReference type="RefSeq" id="WP_146814764.1">
    <property type="nucleotide sequence ID" value="NZ_BJYA01000003.1"/>
</dbReference>
<dbReference type="PANTHER" id="PTHR48069">
    <property type="entry name" value="DIHYDROFOLATE REDUCTASE"/>
    <property type="match status" value="1"/>
</dbReference>
<comment type="catalytic activity">
    <reaction evidence="8">
        <text>(6S)-5,6,7,8-tetrahydrofolate + NADP(+) = 7,8-dihydrofolate + NADPH + H(+)</text>
        <dbReference type="Rhea" id="RHEA:15009"/>
        <dbReference type="ChEBI" id="CHEBI:15378"/>
        <dbReference type="ChEBI" id="CHEBI:57451"/>
        <dbReference type="ChEBI" id="CHEBI:57453"/>
        <dbReference type="ChEBI" id="CHEBI:57783"/>
        <dbReference type="ChEBI" id="CHEBI:58349"/>
        <dbReference type="EC" id="1.5.1.3"/>
    </reaction>
</comment>
<dbReference type="Pfam" id="PF00186">
    <property type="entry name" value="DHFR_1"/>
    <property type="match status" value="1"/>
</dbReference>
<dbReference type="UniPathway" id="UPA00077">
    <property type="reaction ID" value="UER00158"/>
</dbReference>
<comment type="pathway">
    <text evidence="1 8">Cofactor biosynthesis; tetrahydrofolate biosynthesis; 5,6,7,8-tetrahydrofolate from 7,8-dihydrofolate: step 1/1.</text>
</comment>
<dbReference type="GO" id="GO:0070401">
    <property type="term" value="F:NADP+ binding"/>
    <property type="evidence" value="ECO:0007669"/>
    <property type="project" value="UniProtKB-ARBA"/>
</dbReference>
<evidence type="ECO:0000313" key="11">
    <source>
        <dbReference type="EMBL" id="GEN45106.1"/>
    </source>
</evidence>
<dbReference type="AlphaFoldDB" id="A0A511W217"/>
<dbReference type="PROSITE" id="PS51330">
    <property type="entry name" value="DHFR_2"/>
    <property type="match status" value="1"/>
</dbReference>
<proteinExistence type="inferred from homology"/>
<dbReference type="GO" id="GO:0006730">
    <property type="term" value="P:one-carbon metabolic process"/>
    <property type="evidence" value="ECO:0007669"/>
    <property type="project" value="UniProtKB-KW"/>
</dbReference>
<evidence type="ECO:0000256" key="7">
    <source>
        <dbReference type="ARBA" id="ARBA00025067"/>
    </source>
</evidence>
<evidence type="ECO:0000256" key="6">
    <source>
        <dbReference type="ARBA" id="ARBA00023002"/>
    </source>
</evidence>
<comment type="function">
    <text evidence="7 8">Key enzyme in folate metabolism. Catalyzes an essential reaction for de novo glycine and purine synthesis, and for DNA precursor synthesis.</text>
</comment>
<name>A0A511W217_9BACI</name>
<evidence type="ECO:0000256" key="4">
    <source>
        <dbReference type="ARBA" id="ARBA00022563"/>
    </source>
</evidence>
<dbReference type="Proteomes" id="UP000321440">
    <property type="component" value="Unassembled WGS sequence"/>
</dbReference>
<dbReference type="GO" id="GO:0004146">
    <property type="term" value="F:dihydrofolate reductase activity"/>
    <property type="evidence" value="ECO:0007669"/>
    <property type="project" value="UniProtKB-EC"/>
</dbReference>
<dbReference type="PANTHER" id="PTHR48069:SF3">
    <property type="entry name" value="DIHYDROFOLATE REDUCTASE"/>
    <property type="match status" value="1"/>
</dbReference>
<organism evidence="11 12">
    <name type="scientific">Alkalibacillus haloalkaliphilus</name>
    <dbReference type="NCBI Taxonomy" id="94136"/>
    <lineage>
        <taxon>Bacteria</taxon>
        <taxon>Bacillati</taxon>
        <taxon>Bacillota</taxon>
        <taxon>Bacilli</taxon>
        <taxon>Bacillales</taxon>
        <taxon>Bacillaceae</taxon>
        <taxon>Alkalibacillus</taxon>
    </lineage>
</organism>
<dbReference type="EMBL" id="BJYA01000003">
    <property type="protein sequence ID" value="GEN45106.1"/>
    <property type="molecule type" value="Genomic_DNA"/>
</dbReference>
<evidence type="ECO:0000256" key="2">
    <source>
        <dbReference type="ARBA" id="ARBA00009539"/>
    </source>
</evidence>
<comment type="similarity">
    <text evidence="2 8 9">Belongs to the dihydrofolate reductase family.</text>
</comment>
<dbReference type="GO" id="GO:0005829">
    <property type="term" value="C:cytosol"/>
    <property type="evidence" value="ECO:0007669"/>
    <property type="project" value="TreeGrafter"/>
</dbReference>
<sequence length="163" mass="19050">MKLSLIVAMDDNQVIGLNNDMPWHLPNDLKYFKKVTSGSPIVMGRKTFESIGRPLPNRHNIIMTRNEQYTQEGCSVVHHWEELPPLVKGEEEVFIIGGSELFKDALNQVDFMYITKIYESFDGDTYFPTINWDDWTLVSEQLGELDEKNKHDHTFLVYRRVNK</sequence>
<dbReference type="InterPro" id="IPR012259">
    <property type="entry name" value="DHFR"/>
</dbReference>
<dbReference type="InterPro" id="IPR001796">
    <property type="entry name" value="DHFR_dom"/>
</dbReference>
<dbReference type="InterPro" id="IPR024072">
    <property type="entry name" value="DHFR-like_dom_sf"/>
</dbReference>
<keyword evidence="5 8" id="KW-0521">NADP</keyword>
<dbReference type="EC" id="1.5.1.3" evidence="3 8"/>
<dbReference type="FunFam" id="3.40.430.10:FF:000001">
    <property type="entry name" value="Dihydrofolate reductase"/>
    <property type="match status" value="1"/>
</dbReference>
<dbReference type="PIRSF" id="PIRSF000194">
    <property type="entry name" value="DHFR"/>
    <property type="match status" value="1"/>
</dbReference>
<dbReference type="SUPFAM" id="SSF53597">
    <property type="entry name" value="Dihydrofolate reductase-like"/>
    <property type="match status" value="1"/>
</dbReference>
<protein>
    <recommendedName>
        <fullName evidence="3 8">Dihydrofolate reductase</fullName>
        <ecNumber evidence="3 8">1.5.1.3</ecNumber>
    </recommendedName>
</protein>
<comment type="caution">
    <text evidence="11">The sequence shown here is derived from an EMBL/GenBank/DDBJ whole genome shotgun (WGS) entry which is preliminary data.</text>
</comment>
<dbReference type="PRINTS" id="PR00070">
    <property type="entry name" value="DHFR"/>
</dbReference>
<evidence type="ECO:0000256" key="5">
    <source>
        <dbReference type="ARBA" id="ARBA00022857"/>
    </source>
</evidence>
<keyword evidence="12" id="KW-1185">Reference proteome</keyword>
<evidence type="ECO:0000313" key="12">
    <source>
        <dbReference type="Proteomes" id="UP000321440"/>
    </source>
</evidence>
<evidence type="ECO:0000256" key="3">
    <source>
        <dbReference type="ARBA" id="ARBA00012856"/>
    </source>
</evidence>
<dbReference type="OrthoDB" id="9804315at2"/>
<evidence type="ECO:0000259" key="10">
    <source>
        <dbReference type="PROSITE" id="PS51330"/>
    </source>
</evidence>
<dbReference type="InterPro" id="IPR017925">
    <property type="entry name" value="DHFR_CS"/>
</dbReference>
<dbReference type="GO" id="GO:0046654">
    <property type="term" value="P:tetrahydrofolate biosynthetic process"/>
    <property type="evidence" value="ECO:0007669"/>
    <property type="project" value="UniProtKB-UniPathway"/>
</dbReference>
<keyword evidence="4 8" id="KW-0554">One-carbon metabolism</keyword>
<dbReference type="GO" id="GO:0046655">
    <property type="term" value="P:folic acid metabolic process"/>
    <property type="evidence" value="ECO:0007669"/>
    <property type="project" value="TreeGrafter"/>
</dbReference>
<evidence type="ECO:0000256" key="9">
    <source>
        <dbReference type="RuleBase" id="RU004474"/>
    </source>
</evidence>
<reference evidence="11 12" key="1">
    <citation type="submission" date="2019-07" db="EMBL/GenBank/DDBJ databases">
        <title>Whole genome shotgun sequence of Alkalibacillus haloalkaliphilus NBRC 103110.</title>
        <authorList>
            <person name="Hosoyama A."/>
            <person name="Uohara A."/>
            <person name="Ohji S."/>
            <person name="Ichikawa N."/>
        </authorList>
    </citation>
    <scope>NUCLEOTIDE SEQUENCE [LARGE SCALE GENOMIC DNA]</scope>
    <source>
        <strain evidence="11 12">NBRC 103110</strain>
    </source>
</reference>
<gene>
    <name evidence="11" type="primary">dfrA</name>
    <name evidence="11" type="ORF">AHA02nite_08820</name>
</gene>
<dbReference type="GO" id="GO:0046452">
    <property type="term" value="P:dihydrofolate metabolic process"/>
    <property type="evidence" value="ECO:0007669"/>
    <property type="project" value="TreeGrafter"/>
</dbReference>
<dbReference type="PROSITE" id="PS00075">
    <property type="entry name" value="DHFR_1"/>
    <property type="match status" value="1"/>
</dbReference>
<dbReference type="Gene3D" id="3.40.430.10">
    <property type="entry name" value="Dihydrofolate Reductase, subunit A"/>
    <property type="match status" value="1"/>
</dbReference>
<dbReference type="CDD" id="cd00209">
    <property type="entry name" value="DHFR"/>
    <property type="match status" value="1"/>
</dbReference>
<feature type="domain" description="DHFR" evidence="10">
    <location>
        <begin position="2"/>
        <end position="160"/>
    </location>
</feature>
<evidence type="ECO:0000256" key="8">
    <source>
        <dbReference type="PIRNR" id="PIRNR000194"/>
    </source>
</evidence>
<evidence type="ECO:0000256" key="1">
    <source>
        <dbReference type="ARBA" id="ARBA00004903"/>
    </source>
</evidence>